<dbReference type="SUPFAM" id="SSF52200">
    <property type="entry name" value="Toll/Interleukin receptor TIR domain"/>
    <property type="match status" value="1"/>
</dbReference>
<dbReference type="Gene3D" id="3.40.50.10140">
    <property type="entry name" value="Toll/interleukin-1 receptor homology (TIR) domain"/>
    <property type="match status" value="1"/>
</dbReference>
<dbReference type="PROSITE" id="PS50104">
    <property type="entry name" value="TIR"/>
    <property type="match status" value="1"/>
</dbReference>
<dbReference type="Pfam" id="PF13676">
    <property type="entry name" value="TIR_2"/>
    <property type="match status" value="1"/>
</dbReference>
<dbReference type="SMART" id="SM00255">
    <property type="entry name" value="TIR"/>
    <property type="match status" value="1"/>
</dbReference>
<evidence type="ECO:0000313" key="4">
    <source>
        <dbReference type="EMBL" id="PKB25270.1"/>
    </source>
</evidence>
<organism evidence="4 5">
    <name type="scientific">Novosphingobium kunmingense</name>
    <dbReference type="NCBI Taxonomy" id="1211806"/>
    <lineage>
        <taxon>Bacteria</taxon>
        <taxon>Pseudomonadati</taxon>
        <taxon>Pseudomonadota</taxon>
        <taxon>Alphaproteobacteria</taxon>
        <taxon>Sphingomonadales</taxon>
        <taxon>Sphingomonadaceae</taxon>
        <taxon>Novosphingobium</taxon>
    </lineage>
</organism>
<evidence type="ECO:0000259" key="3">
    <source>
        <dbReference type="PROSITE" id="PS50104"/>
    </source>
</evidence>
<dbReference type="InterPro" id="IPR035897">
    <property type="entry name" value="Toll_tir_struct_dom_sf"/>
</dbReference>
<dbReference type="SUPFAM" id="SSF48452">
    <property type="entry name" value="TPR-like"/>
    <property type="match status" value="1"/>
</dbReference>
<feature type="domain" description="TIR" evidence="3">
    <location>
        <begin position="1"/>
        <end position="124"/>
    </location>
</feature>
<sequence>MPEVFISYNRQDQAHARLFAEGLASEGFDVWWDATLRTGDNWDAITEQSLNEAEAVVVLWSPRSVSSRWVRSEAAVALRNGTLIPLMIEDCLRPVMFELTQSANLIGWRGDRRDRVWRDLVEDIRRHLTQRRGTPASAAPVAIAPLRSASERRQVTVLNAALALEGDVYDLDPEDWDKAVRDLQAKASSLAAPYEPHVISGSSGATLLFGLDQQNERDALHAVQTALALIEQSGEVDLPQGLSARVRCGLDSGPVIASAGASAPAGLALDSAAQLQMLAAPGSVVIGSAVAKVAGGYLRLEQISPRAFRVAGEAETHTRFELSRARGLTRFVGRGEEFELLMQGLEMSAGGTGQVIGIMAEAGTGKSRLCFEFAELCRSHAIPVYTGSADQSGQQAPLLAIMDLARSFFGIVAKDEPANARAKIERRLVAIDTGLTQSAALISDLIGYPVPNAPPVSLDPEARQRQLVGMLRHLIRLDSLDRPTVIIVEDLHWIDEASASVLEQLVEARDGVQNLMLLNYRPEFRVDWMQNSNCRQVSLAPLGDAEIGGLLDDLLGDDPSLGVLAAPIADLSKGNPYFVEEIVHTLVETGKIEGERGKHRLSASYTGLEVPPTVKAVIAARIDRLPPAVRRVLQIAATIGMAFPEPLVAEVAALTGAEMADVLGQLRRNAFIVEQAAFPAAIYAFKHPLTREMAHESLVKDDRRDMHARVAQALERQEPHLIEENAATLAMHWEEAGEAMNAARRHRDAALRVVRTDFQASLRHWEKVRELSRGRLETPEDFAMAFDAYINLLNFNYRAGKPDIAKADAVLAEGDALAAAIGQDQMRLVLALCHSRNLCAAGDATGYAALAERNLEAAFRPGMEDLRALAMVLFLDSLSHTGQDERGLAECRRALELWPDPLPREYWQSGIDPHAFFLFMSGIFLSWAGMLEESMTKFQSAIDLAEQEGTPELTGWALYGMTQCAEWRGDGAAARDYARRLREIAETLGSQLLVLYDSFSHAIAHRMAGDGEAAVRAAQQAVAMTQRTEMQWTGAAQAQLAWCLVVARRLDEAEALARQAIASCSVSGTNQFKAGAHAALAVILDERHGAPARERVAAELDAVDALMDGGSAMILRQYMPGWRARLIDQ</sequence>
<keyword evidence="1" id="KW-0547">Nucleotide-binding</keyword>
<dbReference type="Gene3D" id="3.30.70.1230">
    <property type="entry name" value="Nucleotide cyclase"/>
    <property type="match status" value="1"/>
</dbReference>
<dbReference type="EMBL" id="PHUF01000002">
    <property type="protein sequence ID" value="PKB25270.1"/>
    <property type="molecule type" value="Genomic_DNA"/>
</dbReference>
<dbReference type="GO" id="GO:0005737">
    <property type="term" value="C:cytoplasm"/>
    <property type="evidence" value="ECO:0007669"/>
    <property type="project" value="TreeGrafter"/>
</dbReference>
<proteinExistence type="predicted"/>
<accession>A0A2N0I296</accession>
<protein>
    <submittedName>
        <fullName evidence="4">Putative ATPase</fullName>
    </submittedName>
</protein>
<dbReference type="InterPro" id="IPR029787">
    <property type="entry name" value="Nucleotide_cyclase"/>
</dbReference>
<dbReference type="Gene3D" id="1.25.40.10">
    <property type="entry name" value="Tetratricopeptide repeat domain"/>
    <property type="match status" value="1"/>
</dbReference>
<dbReference type="RefSeq" id="WP_198519120.1">
    <property type="nucleotide sequence ID" value="NZ_PHUF01000002.1"/>
</dbReference>
<dbReference type="GO" id="GO:0004016">
    <property type="term" value="F:adenylate cyclase activity"/>
    <property type="evidence" value="ECO:0007669"/>
    <property type="project" value="TreeGrafter"/>
</dbReference>
<comment type="caution">
    <text evidence="4">The sequence shown here is derived from an EMBL/GenBank/DDBJ whole genome shotgun (WGS) entry which is preliminary data.</text>
</comment>
<dbReference type="PANTHER" id="PTHR16305:SF28">
    <property type="entry name" value="GUANYLATE CYCLASE DOMAIN-CONTAINING PROTEIN"/>
    <property type="match status" value="1"/>
</dbReference>
<evidence type="ECO:0000256" key="2">
    <source>
        <dbReference type="ARBA" id="ARBA00022840"/>
    </source>
</evidence>
<reference evidence="4 5" key="1">
    <citation type="submission" date="2017-11" db="EMBL/GenBank/DDBJ databases">
        <title>Genomic Encyclopedia of Type Strains, Phase III (KMG-III): the genomes of soil and plant-associated and newly described type strains.</title>
        <authorList>
            <person name="Whitman W."/>
        </authorList>
    </citation>
    <scope>NUCLEOTIDE SEQUENCE [LARGE SCALE GENOMIC DNA]</scope>
    <source>
        <strain evidence="4 5">CGMCC 1.12274</strain>
    </source>
</reference>
<dbReference type="SUPFAM" id="SSF52540">
    <property type="entry name" value="P-loop containing nucleoside triphosphate hydrolases"/>
    <property type="match status" value="1"/>
</dbReference>
<dbReference type="Proteomes" id="UP000232587">
    <property type="component" value="Unassembled WGS sequence"/>
</dbReference>
<evidence type="ECO:0000256" key="1">
    <source>
        <dbReference type="ARBA" id="ARBA00022741"/>
    </source>
</evidence>
<dbReference type="GO" id="GO:0007165">
    <property type="term" value="P:signal transduction"/>
    <property type="evidence" value="ECO:0007669"/>
    <property type="project" value="InterPro"/>
</dbReference>
<dbReference type="PANTHER" id="PTHR16305">
    <property type="entry name" value="TESTICULAR SOLUBLE ADENYLYL CYCLASE"/>
    <property type="match status" value="1"/>
</dbReference>
<dbReference type="InterPro" id="IPR027417">
    <property type="entry name" value="P-loop_NTPase"/>
</dbReference>
<dbReference type="SUPFAM" id="SSF55073">
    <property type="entry name" value="Nucleotide cyclase"/>
    <property type="match status" value="1"/>
</dbReference>
<dbReference type="GO" id="GO:0005524">
    <property type="term" value="F:ATP binding"/>
    <property type="evidence" value="ECO:0007669"/>
    <property type="project" value="UniProtKB-KW"/>
</dbReference>
<keyword evidence="2" id="KW-0067">ATP-binding</keyword>
<gene>
    <name evidence="4" type="ORF">B0I00_0463</name>
</gene>
<dbReference type="Pfam" id="PF13191">
    <property type="entry name" value="AAA_16"/>
    <property type="match status" value="1"/>
</dbReference>
<keyword evidence="5" id="KW-1185">Reference proteome</keyword>
<name>A0A2N0I296_9SPHN</name>
<dbReference type="InterPro" id="IPR041664">
    <property type="entry name" value="AAA_16"/>
</dbReference>
<evidence type="ECO:0000313" key="5">
    <source>
        <dbReference type="Proteomes" id="UP000232587"/>
    </source>
</evidence>
<dbReference type="InterPro" id="IPR000157">
    <property type="entry name" value="TIR_dom"/>
</dbReference>
<dbReference type="AlphaFoldDB" id="A0A2N0I296"/>
<dbReference type="InterPro" id="IPR011990">
    <property type="entry name" value="TPR-like_helical_dom_sf"/>
</dbReference>